<dbReference type="SUPFAM" id="SSF46767">
    <property type="entry name" value="Methylated DNA-protein cysteine methyltransferase, C-terminal domain"/>
    <property type="match status" value="1"/>
</dbReference>
<dbReference type="InterPro" id="IPR036388">
    <property type="entry name" value="WH-like_DNA-bd_sf"/>
</dbReference>
<gene>
    <name evidence="3" type="ORF">D3H65_22315</name>
</gene>
<dbReference type="KEGG" id="pseg:D3H65_22315"/>
<dbReference type="InterPro" id="IPR036217">
    <property type="entry name" value="MethylDNA_cys_MeTrfase_DNAb"/>
</dbReference>
<dbReference type="GO" id="GO:0003824">
    <property type="term" value="F:catalytic activity"/>
    <property type="evidence" value="ECO:0007669"/>
    <property type="project" value="InterPro"/>
</dbReference>
<dbReference type="InterPro" id="IPR052520">
    <property type="entry name" value="ATL_DNA_repair"/>
</dbReference>
<dbReference type="Gene3D" id="1.10.10.10">
    <property type="entry name" value="Winged helix-like DNA-binding domain superfamily/Winged helix DNA-binding domain"/>
    <property type="match status" value="1"/>
</dbReference>
<sequence length="131" mass="14501">MATRKTPGKPASEKLANLTPAGRKETFFELVFEVARQIPKGRVTSYGAIAACLGAKSSSRMVGWAMHGADRVKPKIPAHRVVNRNGMLSGKHHFATPTRMKELLEKEGIKVKKDTVVNFKELFWDPASELI</sequence>
<evidence type="ECO:0000259" key="2">
    <source>
        <dbReference type="Pfam" id="PF01035"/>
    </source>
</evidence>
<dbReference type="EMBL" id="CP032157">
    <property type="protein sequence ID" value="AXY76564.1"/>
    <property type="molecule type" value="Genomic_DNA"/>
</dbReference>
<feature type="domain" description="Methylated-DNA-[protein]-cysteine S-methyltransferase DNA binding" evidence="2">
    <location>
        <begin position="27"/>
        <end position="109"/>
    </location>
</feature>
<dbReference type="Pfam" id="PF01035">
    <property type="entry name" value="DNA_binding_1"/>
    <property type="match status" value="1"/>
</dbReference>
<dbReference type="RefSeq" id="WP_119052441.1">
    <property type="nucleotide sequence ID" value="NZ_CP032157.1"/>
</dbReference>
<evidence type="ECO:0000313" key="3">
    <source>
        <dbReference type="EMBL" id="AXY76564.1"/>
    </source>
</evidence>
<dbReference type="GO" id="GO:0006281">
    <property type="term" value="P:DNA repair"/>
    <property type="evidence" value="ECO:0007669"/>
    <property type="project" value="InterPro"/>
</dbReference>
<proteinExistence type="predicted"/>
<dbReference type="CDD" id="cd06445">
    <property type="entry name" value="ATase"/>
    <property type="match status" value="1"/>
</dbReference>
<keyword evidence="4" id="KW-1185">Reference proteome</keyword>
<protein>
    <submittedName>
        <fullName evidence="3">MGMT family protein</fullName>
    </submittedName>
</protein>
<dbReference type="PANTHER" id="PTHR42942">
    <property type="entry name" value="6-O-METHYLGUANINE DNA METHYLTRANSFERASE"/>
    <property type="match status" value="1"/>
</dbReference>
<evidence type="ECO:0000313" key="4">
    <source>
        <dbReference type="Proteomes" id="UP000263900"/>
    </source>
</evidence>
<dbReference type="AlphaFoldDB" id="A0A3B7MPW7"/>
<dbReference type="PANTHER" id="PTHR42942:SF1">
    <property type="entry name" value="ALKYLTRANSFERASE-LIKE PROTEIN 1"/>
    <property type="match status" value="1"/>
</dbReference>
<keyword evidence="1" id="KW-0227">DNA damage</keyword>
<accession>A0A3B7MPW7</accession>
<dbReference type="InterPro" id="IPR014048">
    <property type="entry name" value="MethylDNA_cys_MeTrfase_DNA-bd"/>
</dbReference>
<reference evidence="3 4" key="1">
    <citation type="submission" date="2018-09" db="EMBL/GenBank/DDBJ databases">
        <title>Genome sequencing of strain 6GH32-13.</title>
        <authorList>
            <person name="Weon H.-Y."/>
            <person name="Heo J."/>
            <person name="Kwon S.-W."/>
        </authorList>
    </citation>
    <scope>NUCLEOTIDE SEQUENCE [LARGE SCALE GENOMIC DNA]</scope>
    <source>
        <strain evidence="3 4">5GH32-13</strain>
    </source>
</reference>
<dbReference type="Proteomes" id="UP000263900">
    <property type="component" value="Chromosome"/>
</dbReference>
<dbReference type="OrthoDB" id="9132167at2"/>
<name>A0A3B7MPW7_9BACT</name>
<organism evidence="3 4">
    <name type="scientific">Paraflavitalea soli</name>
    <dbReference type="NCBI Taxonomy" id="2315862"/>
    <lineage>
        <taxon>Bacteria</taxon>
        <taxon>Pseudomonadati</taxon>
        <taxon>Bacteroidota</taxon>
        <taxon>Chitinophagia</taxon>
        <taxon>Chitinophagales</taxon>
        <taxon>Chitinophagaceae</taxon>
        <taxon>Paraflavitalea</taxon>
    </lineage>
</organism>
<evidence type="ECO:0000256" key="1">
    <source>
        <dbReference type="ARBA" id="ARBA00022763"/>
    </source>
</evidence>